<gene>
    <name evidence="2" type="ORF">OIU74_015204</name>
</gene>
<evidence type="ECO:0000256" key="1">
    <source>
        <dbReference type="SAM" id="MobiDB-lite"/>
    </source>
</evidence>
<feature type="region of interest" description="Disordered" evidence="1">
    <location>
        <begin position="51"/>
        <end position="89"/>
    </location>
</feature>
<reference evidence="2" key="2">
    <citation type="journal article" date="2023" name="Int. J. Mol. Sci.">
        <title>De Novo Assembly and Annotation of 11 Diverse Shrub Willow (Salix) Genomes Reveals Novel Gene Organization in Sex-Linked Regions.</title>
        <authorList>
            <person name="Hyden B."/>
            <person name="Feng K."/>
            <person name="Yates T.B."/>
            <person name="Jawdy S."/>
            <person name="Cereghino C."/>
            <person name="Smart L.B."/>
            <person name="Muchero W."/>
        </authorList>
    </citation>
    <scope>NUCLEOTIDE SEQUENCE</scope>
    <source>
        <tissue evidence="2">Shoot tip</tissue>
    </source>
</reference>
<organism evidence="2 3">
    <name type="scientific">Salix koriyanagi</name>
    <dbReference type="NCBI Taxonomy" id="2511006"/>
    <lineage>
        <taxon>Eukaryota</taxon>
        <taxon>Viridiplantae</taxon>
        <taxon>Streptophyta</taxon>
        <taxon>Embryophyta</taxon>
        <taxon>Tracheophyta</taxon>
        <taxon>Spermatophyta</taxon>
        <taxon>Magnoliopsida</taxon>
        <taxon>eudicotyledons</taxon>
        <taxon>Gunneridae</taxon>
        <taxon>Pentapetalae</taxon>
        <taxon>rosids</taxon>
        <taxon>fabids</taxon>
        <taxon>Malpighiales</taxon>
        <taxon>Salicaceae</taxon>
        <taxon>Saliceae</taxon>
        <taxon>Salix</taxon>
    </lineage>
</organism>
<sequence length="89" mass="9494">MPSAPLRRPATNHPLSRLSFSGQPDLHSLLLTHATSRSPISLFFSGHPAIAARPLSDGEPHSSSPHGPSFTSLPPSHQQGSPRLLHLLP</sequence>
<protein>
    <submittedName>
        <fullName evidence="2">Uncharacterized protein</fullName>
    </submittedName>
</protein>
<evidence type="ECO:0000313" key="2">
    <source>
        <dbReference type="EMBL" id="KAJ6696262.1"/>
    </source>
</evidence>
<dbReference type="AlphaFoldDB" id="A0A9Q0PY70"/>
<dbReference type="EMBL" id="JAPFFM010000017">
    <property type="protein sequence ID" value="KAJ6696262.1"/>
    <property type="molecule type" value="Genomic_DNA"/>
</dbReference>
<proteinExistence type="predicted"/>
<comment type="caution">
    <text evidence="2">The sequence shown here is derived from an EMBL/GenBank/DDBJ whole genome shotgun (WGS) entry which is preliminary data.</text>
</comment>
<dbReference type="Proteomes" id="UP001151752">
    <property type="component" value="Chromosome 3"/>
</dbReference>
<reference evidence="2" key="1">
    <citation type="submission" date="2022-11" db="EMBL/GenBank/DDBJ databases">
        <authorList>
            <person name="Hyden B.L."/>
            <person name="Feng K."/>
            <person name="Yates T."/>
            <person name="Jawdy S."/>
            <person name="Smart L.B."/>
            <person name="Muchero W."/>
        </authorList>
    </citation>
    <scope>NUCLEOTIDE SEQUENCE</scope>
    <source>
        <tissue evidence="2">Shoot tip</tissue>
    </source>
</reference>
<evidence type="ECO:0000313" key="3">
    <source>
        <dbReference type="Proteomes" id="UP001151752"/>
    </source>
</evidence>
<accession>A0A9Q0PY70</accession>
<feature type="compositionally biased region" description="Polar residues" evidence="1">
    <location>
        <begin position="70"/>
        <end position="81"/>
    </location>
</feature>
<name>A0A9Q0PY70_9ROSI</name>
<keyword evidence="3" id="KW-1185">Reference proteome</keyword>